<dbReference type="Proteomes" id="UP000526501">
    <property type="component" value="Unassembled WGS sequence"/>
</dbReference>
<dbReference type="EC" id="2.7.13.3" evidence="2"/>
<dbReference type="Pfam" id="PF02518">
    <property type="entry name" value="HATPase_c"/>
    <property type="match status" value="1"/>
</dbReference>
<reference evidence="7 8" key="1">
    <citation type="submission" date="2020-07" db="EMBL/GenBank/DDBJ databases">
        <authorList>
            <person name="Feng X."/>
        </authorList>
    </citation>
    <scope>NUCLEOTIDE SEQUENCE [LARGE SCALE GENOMIC DNA]</scope>
    <source>
        <strain evidence="7 8">JCM23202</strain>
    </source>
</reference>
<evidence type="ECO:0000256" key="3">
    <source>
        <dbReference type="ARBA" id="ARBA00022553"/>
    </source>
</evidence>
<dbReference type="PROSITE" id="PS50109">
    <property type="entry name" value="HIS_KIN"/>
    <property type="match status" value="1"/>
</dbReference>
<dbReference type="InterPro" id="IPR003661">
    <property type="entry name" value="HisK_dim/P_dom"/>
</dbReference>
<dbReference type="EMBL" id="JACHVC010000012">
    <property type="protein sequence ID" value="MBC2607389.1"/>
    <property type="molecule type" value="Genomic_DNA"/>
</dbReference>
<dbReference type="CDD" id="cd17574">
    <property type="entry name" value="REC_OmpR"/>
    <property type="match status" value="1"/>
</dbReference>
<dbReference type="SUPFAM" id="SSF52172">
    <property type="entry name" value="CheY-like"/>
    <property type="match status" value="1"/>
</dbReference>
<dbReference type="CDD" id="cd00082">
    <property type="entry name" value="HisKA"/>
    <property type="match status" value="1"/>
</dbReference>
<dbReference type="InterPro" id="IPR005467">
    <property type="entry name" value="His_kinase_dom"/>
</dbReference>
<dbReference type="Pfam" id="PF00072">
    <property type="entry name" value="Response_reg"/>
    <property type="match status" value="1"/>
</dbReference>
<dbReference type="GO" id="GO:0000155">
    <property type="term" value="F:phosphorelay sensor kinase activity"/>
    <property type="evidence" value="ECO:0007669"/>
    <property type="project" value="InterPro"/>
</dbReference>
<dbReference type="InterPro" id="IPR011006">
    <property type="entry name" value="CheY-like_superfamily"/>
</dbReference>
<dbReference type="RefSeq" id="WP_185661233.1">
    <property type="nucleotide sequence ID" value="NZ_CAWPOO010000012.1"/>
</dbReference>
<dbReference type="InterPro" id="IPR036890">
    <property type="entry name" value="HATPase_C_sf"/>
</dbReference>
<gene>
    <name evidence="7" type="ORF">H5P27_15155</name>
</gene>
<dbReference type="PROSITE" id="PS50110">
    <property type="entry name" value="RESPONSE_REGULATORY"/>
    <property type="match status" value="1"/>
</dbReference>
<dbReference type="SMART" id="SM00448">
    <property type="entry name" value="REC"/>
    <property type="match status" value="1"/>
</dbReference>
<organism evidence="7 8">
    <name type="scientific">Pelagicoccus albus</name>
    <dbReference type="NCBI Taxonomy" id="415222"/>
    <lineage>
        <taxon>Bacteria</taxon>
        <taxon>Pseudomonadati</taxon>
        <taxon>Verrucomicrobiota</taxon>
        <taxon>Opitutia</taxon>
        <taxon>Puniceicoccales</taxon>
        <taxon>Pelagicoccaceae</taxon>
        <taxon>Pelagicoccus</taxon>
    </lineage>
</organism>
<name>A0A7X1B8M8_9BACT</name>
<feature type="domain" description="Response regulatory" evidence="6">
    <location>
        <begin position="24"/>
        <end position="140"/>
    </location>
</feature>
<keyword evidence="3 4" id="KW-0597">Phosphoprotein</keyword>
<feature type="domain" description="Histidine kinase" evidence="5">
    <location>
        <begin position="169"/>
        <end position="388"/>
    </location>
</feature>
<evidence type="ECO:0000313" key="7">
    <source>
        <dbReference type="EMBL" id="MBC2607389.1"/>
    </source>
</evidence>
<keyword evidence="8" id="KW-1185">Reference proteome</keyword>
<sequence length="388" mass="43282">MISNSTNETAEKDLPPLTEVCSNLVLVIDDDRTTQGIVSKFLKQADYGTLAALRAEEARSLISEKKPELILCDVNMPGEDGITLCQRLKSDEDTSDIPIIIFTGSTELNTMSRAFEAGANDYVVKPIRKAELLTRCKRQIEEFRARNEAKRKINTLHKQNTSKTRFLSVASHDLRNPLASIRGISQYLDGEKFGTLNESQKEMVRCIIDASENMLTLVEDLLDVSKIELDHFDLSKEQLAPAALMEQTCLLQQPAAEKKSIAISHTDSTDGALASIDKRLIMRTIENLVTNAIKFSPRETEIRLETRFEDQWIALSVKDGGPGIPEDEFDKLFREFSRTSNMPTAGESTSGIGLYVVKRIVTSHGGEISVENRPEGGAHFKIKLKRIP</sequence>
<dbReference type="SMART" id="SM00387">
    <property type="entry name" value="HATPase_c"/>
    <property type="match status" value="1"/>
</dbReference>
<dbReference type="InterPro" id="IPR036097">
    <property type="entry name" value="HisK_dim/P_sf"/>
</dbReference>
<dbReference type="PANTHER" id="PTHR43547">
    <property type="entry name" value="TWO-COMPONENT HISTIDINE KINASE"/>
    <property type="match status" value="1"/>
</dbReference>
<dbReference type="PANTHER" id="PTHR43547:SF2">
    <property type="entry name" value="HYBRID SIGNAL TRANSDUCTION HISTIDINE KINASE C"/>
    <property type="match status" value="1"/>
</dbReference>
<dbReference type="SUPFAM" id="SSF55874">
    <property type="entry name" value="ATPase domain of HSP90 chaperone/DNA topoisomerase II/histidine kinase"/>
    <property type="match status" value="1"/>
</dbReference>
<dbReference type="AlphaFoldDB" id="A0A7X1B8M8"/>
<protein>
    <recommendedName>
        <fullName evidence="2">histidine kinase</fullName>
        <ecNumber evidence="2">2.7.13.3</ecNumber>
    </recommendedName>
</protein>
<comment type="caution">
    <text evidence="7">The sequence shown here is derived from an EMBL/GenBank/DDBJ whole genome shotgun (WGS) entry which is preliminary data.</text>
</comment>
<dbReference type="Gene3D" id="3.30.565.10">
    <property type="entry name" value="Histidine kinase-like ATPase, C-terminal domain"/>
    <property type="match status" value="1"/>
</dbReference>
<dbReference type="Gene3D" id="1.10.287.130">
    <property type="match status" value="1"/>
</dbReference>
<dbReference type="InterPro" id="IPR003594">
    <property type="entry name" value="HATPase_dom"/>
</dbReference>
<dbReference type="Gene3D" id="3.40.50.2300">
    <property type="match status" value="1"/>
</dbReference>
<dbReference type="SUPFAM" id="SSF47384">
    <property type="entry name" value="Homodimeric domain of signal transducing histidine kinase"/>
    <property type="match status" value="1"/>
</dbReference>
<evidence type="ECO:0000313" key="8">
    <source>
        <dbReference type="Proteomes" id="UP000526501"/>
    </source>
</evidence>
<dbReference type="PRINTS" id="PR00344">
    <property type="entry name" value="BCTRLSENSOR"/>
</dbReference>
<evidence type="ECO:0000259" key="5">
    <source>
        <dbReference type="PROSITE" id="PS50109"/>
    </source>
</evidence>
<dbReference type="Pfam" id="PF00512">
    <property type="entry name" value="HisKA"/>
    <property type="match status" value="1"/>
</dbReference>
<evidence type="ECO:0000256" key="4">
    <source>
        <dbReference type="PROSITE-ProRule" id="PRU00169"/>
    </source>
</evidence>
<dbReference type="InterPro" id="IPR004358">
    <property type="entry name" value="Sig_transdc_His_kin-like_C"/>
</dbReference>
<evidence type="ECO:0000256" key="2">
    <source>
        <dbReference type="ARBA" id="ARBA00012438"/>
    </source>
</evidence>
<dbReference type="SMART" id="SM00388">
    <property type="entry name" value="HisKA"/>
    <property type="match status" value="1"/>
</dbReference>
<dbReference type="CDD" id="cd00075">
    <property type="entry name" value="HATPase"/>
    <property type="match status" value="1"/>
</dbReference>
<feature type="modified residue" description="4-aspartylphosphate" evidence="4">
    <location>
        <position position="73"/>
    </location>
</feature>
<proteinExistence type="predicted"/>
<accession>A0A7X1B8M8</accession>
<evidence type="ECO:0000259" key="6">
    <source>
        <dbReference type="PROSITE" id="PS50110"/>
    </source>
</evidence>
<evidence type="ECO:0000256" key="1">
    <source>
        <dbReference type="ARBA" id="ARBA00000085"/>
    </source>
</evidence>
<comment type="catalytic activity">
    <reaction evidence="1">
        <text>ATP + protein L-histidine = ADP + protein N-phospho-L-histidine.</text>
        <dbReference type="EC" id="2.7.13.3"/>
    </reaction>
</comment>
<dbReference type="InterPro" id="IPR001789">
    <property type="entry name" value="Sig_transdc_resp-reg_receiver"/>
</dbReference>